<keyword evidence="2" id="KW-0813">Transport</keyword>
<keyword evidence="4" id="KW-0249">Electron transport</keyword>
<evidence type="ECO:0000256" key="4">
    <source>
        <dbReference type="ARBA" id="ARBA00022982"/>
    </source>
</evidence>
<evidence type="ECO:0000256" key="7">
    <source>
        <dbReference type="ARBA" id="ARBA00023291"/>
    </source>
</evidence>
<dbReference type="EMBL" id="JAAXLS010000015">
    <property type="protein sequence ID" value="NKQ55474.1"/>
    <property type="molecule type" value="Genomic_DNA"/>
</dbReference>
<organism evidence="9 10">
    <name type="scientific">Amycolatopsis acididurans</name>
    <dbReference type="NCBI Taxonomy" id="2724524"/>
    <lineage>
        <taxon>Bacteria</taxon>
        <taxon>Bacillati</taxon>
        <taxon>Actinomycetota</taxon>
        <taxon>Actinomycetes</taxon>
        <taxon>Pseudonocardiales</taxon>
        <taxon>Pseudonocardiaceae</taxon>
        <taxon>Amycolatopsis</taxon>
    </lineage>
</organism>
<accession>A0ABX1J7C0</accession>
<keyword evidence="6" id="KW-0411">Iron-sulfur</keyword>
<keyword evidence="5" id="KW-0408">Iron</keyword>
<feature type="region of interest" description="Disordered" evidence="8">
    <location>
        <begin position="43"/>
        <end position="64"/>
    </location>
</feature>
<dbReference type="RefSeq" id="WP_168518471.1">
    <property type="nucleotide sequence ID" value="NZ_JAAXLS010000015.1"/>
</dbReference>
<proteinExistence type="predicted"/>
<evidence type="ECO:0000256" key="5">
    <source>
        <dbReference type="ARBA" id="ARBA00023004"/>
    </source>
</evidence>
<evidence type="ECO:0000256" key="3">
    <source>
        <dbReference type="ARBA" id="ARBA00022723"/>
    </source>
</evidence>
<feature type="compositionally biased region" description="Low complexity" evidence="8">
    <location>
        <begin position="48"/>
        <end position="64"/>
    </location>
</feature>
<comment type="cofactor">
    <cofactor evidence="1">
        <name>[3Fe-4S] cluster</name>
        <dbReference type="ChEBI" id="CHEBI:21137"/>
    </cofactor>
</comment>
<keyword evidence="3" id="KW-0479">Metal-binding</keyword>
<evidence type="ECO:0000256" key="2">
    <source>
        <dbReference type="ARBA" id="ARBA00022448"/>
    </source>
</evidence>
<dbReference type="PANTHER" id="PTHR36923:SF3">
    <property type="entry name" value="FERREDOXIN"/>
    <property type="match status" value="1"/>
</dbReference>
<comment type="caution">
    <text evidence="9">The sequence shown here is derived from an EMBL/GenBank/DDBJ whole genome shotgun (WGS) entry which is preliminary data.</text>
</comment>
<reference evidence="9 10" key="1">
    <citation type="submission" date="2020-04" db="EMBL/GenBank/DDBJ databases">
        <title>Novel species.</title>
        <authorList>
            <person name="Teo W.F.A."/>
            <person name="Lipun K."/>
            <person name="Srisuk N."/>
            <person name="Duangmal K."/>
        </authorList>
    </citation>
    <scope>NUCLEOTIDE SEQUENCE [LARGE SCALE GENOMIC DNA]</scope>
    <source>
        <strain evidence="9 10">K13G38</strain>
    </source>
</reference>
<keyword evidence="10" id="KW-1185">Reference proteome</keyword>
<name>A0ABX1J7C0_9PSEU</name>
<evidence type="ECO:0000256" key="6">
    <source>
        <dbReference type="ARBA" id="ARBA00023014"/>
    </source>
</evidence>
<dbReference type="Pfam" id="PF13459">
    <property type="entry name" value="Fer4_15"/>
    <property type="match status" value="1"/>
</dbReference>
<dbReference type="PANTHER" id="PTHR36923">
    <property type="entry name" value="FERREDOXIN"/>
    <property type="match status" value="1"/>
</dbReference>
<keyword evidence="7" id="KW-0003">3Fe-4S</keyword>
<gene>
    <name evidence="9" type="ORF">HFP15_21555</name>
</gene>
<evidence type="ECO:0000313" key="9">
    <source>
        <dbReference type="EMBL" id="NKQ55474.1"/>
    </source>
</evidence>
<dbReference type="SUPFAM" id="SSF54862">
    <property type="entry name" value="4Fe-4S ferredoxins"/>
    <property type="match status" value="1"/>
</dbReference>
<dbReference type="Proteomes" id="UP000715441">
    <property type="component" value="Unassembled WGS sequence"/>
</dbReference>
<dbReference type="InterPro" id="IPR051269">
    <property type="entry name" value="Fe-S_cluster_ET"/>
</dbReference>
<protein>
    <submittedName>
        <fullName evidence="9">Ferredoxin</fullName>
    </submittedName>
</protein>
<sequence>MTRVAIDGSKCQGHARCVTRAPELFDVDDEGISFVLAEEVPPEHADAARQAAEACPERAISLQE</sequence>
<evidence type="ECO:0000313" key="10">
    <source>
        <dbReference type="Proteomes" id="UP000715441"/>
    </source>
</evidence>
<evidence type="ECO:0000256" key="8">
    <source>
        <dbReference type="SAM" id="MobiDB-lite"/>
    </source>
</evidence>
<dbReference type="Gene3D" id="3.30.70.20">
    <property type="match status" value="1"/>
</dbReference>
<evidence type="ECO:0000256" key="1">
    <source>
        <dbReference type="ARBA" id="ARBA00001927"/>
    </source>
</evidence>